<feature type="region of interest" description="Disordered" evidence="5">
    <location>
        <begin position="12"/>
        <end position="43"/>
    </location>
</feature>
<evidence type="ECO:0000313" key="7">
    <source>
        <dbReference type="EMBL" id="PIA51647.1"/>
    </source>
</evidence>
<feature type="compositionally biased region" description="Low complexity" evidence="5">
    <location>
        <begin position="19"/>
        <end position="43"/>
    </location>
</feature>
<evidence type="ECO:0000256" key="2">
    <source>
        <dbReference type="ARBA" id="ARBA00022771"/>
    </source>
</evidence>
<dbReference type="InParanoid" id="A0A2G5E7W4"/>
<reference evidence="7 8" key="1">
    <citation type="submission" date="2017-09" db="EMBL/GenBank/DDBJ databases">
        <title>WGS assembly of Aquilegia coerulea Goldsmith.</title>
        <authorList>
            <person name="Hodges S."/>
            <person name="Kramer E."/>
            <person name="Nordborg M."/>
            <person name="Tomkins J."/>
            <person name="Borevitz J."/>
            <person name="Derieg N."/>
            <person name="Yan J."/>
            <person name="Mihaltcheva S."/>
            <person name="Hayes R.D."/>
            <person name="Rokhsar D."/>
        </authorList>
    </citation>
    <scope>NUCLEOTIDE SEQUENCE [LARGE SCALE GENOMIC DNA]</scope>
    <source>
        <strain evidence="8">cv. Goldsmith</strain>
    </source>
</reference>
<sequence length="254" mass="28641">MLSISVLTDENVNPLNNGSSTKDSTSTTLSISSSSVSTNSSSSNRCCGILNTIKTSDSLKRKRPLKIQLPSSVLREIQIEKVKNKDNMSVEDQQPLEYMGLGVGVFCKKGKKKVMEDTHKIFSGLNGNPKKVISRCFFCGENDHWKHDCSWNNYQCVRCKQHPMKLFVSGQENSKGDKFFRCSNQPICGGFEWFEEAKKKKKKEKEKKMKTEKEKIEEKPTTSTIKLRIDGTVPMTAEGNPDEMAALILKLQNM</sequence>
<dbReference type="PROSITE" id="PS51999">
    <property type="entry name" value="ZF_GRF"/>
    <property type="match status" value="1"/>
</dbReference>
<accession>A0A2G5E7W4</accession>
<keyword evidence="3" id="KW-0862">Zinc</keyword>
<evidence type="ECO:0000256" key="1">
    <source>
        <dbReference type="ARBA" id="ARBA00022723"/>
    </source>
</evidence>
<keyword evidence="1" id="KW-0479">Metal-binding</keyword>
<dbReference type="EMBL" id="KZ305028">
    <property type="protein sequence ID" value="PIA51647.1"/>
    <property type="molecule type" value="Genomic_DNA"/>
</dbReference>
<feature type="region of interest" description="Disordered" evidence="5">
    <location>
        <begin position="203"/>
        <end position="222"/>
    </location>
</feature>
<evidence type="ECO:0000259" key="6">
    <source>
        <dbReference type="PROSITE" id="PS51999"/>
    </source>
</evidence>
<proteinExistence type="predicted"/>
<evidence type="ECO:0000256" key="4">
    <source>
        <dbReference type="PROSITE-ProRule" id="PRU01343"/>
    </source>
</evidence>
<dbReference type="AlphaFoldDB" id="A0A2G5E7W4"/>
<name>A0A2G5E7W4_AQUCA</name>
<dbReference type="InterPro" id="IPR010666">
    <property type="entry name" value="Znf_GRF"/>
</dbReference>
<dbReference type="Gene3D" id="4.10.60.10">
    <property type="entry name" value="Zinc finger, CCHC-type"/>
    <property type="match status" value="1"/>
</dbReference>
<feature type="domain" description="GRF-type" evidence="6">
    <location>
        <begin position="156"/>
        <end position="197"/>
    </location>
</feature>
<dbReference type="STRING" id="218851.A0A2G5E7W4"/>
<evidence type="ECO:0000313" key="8">
    <source>
        <dbReference type="Proteomes" id="UP000230069"/>
    </source>
</evidence>
<feature type="compositionally biased region" description="Basic and acidic residues" evidence="5">
    <location>
        <begin position="206"/>
        <end position="220"/>
    </location>
</feature>
<evidence type="ECO:0000256" key="5">
    <source>
        <dbReference type="SAM" id="MobiDB-lite"/>
    </source>
</evidence>
<organism evidence="7 8">
    <name type="scientific">Aquilegia coerulea</name>
    <name type="common">Rocky mountain columbine</name>
    <dbReference type="NCBI Taxonomy" id="218851"/>
    <lineage>
        <taxon>Eukaryota</taxon>
        <taxon>Viridiplantae</taxon>
        <taxon>Streptophyta</taxon>
        <taxon>Embryophyta</taxon>
        <taxon>Tracheophyta</taxon>
        <taxon>Spermatophyta</taxon>
        <taxon>Magnoliopsida</taxon>
        <taxon>Ranunculales</taxon>
        <taxon>Ranunculaceae</taxon>
        <taxon>Thalictroideae</taxon>
        <taxon>Aquilegia</taxon>
    </lineage>
</organism>
<gene>
    <name evidence="7" type="ORF">AQUCO_01100484v1</name>
</gene>
<evidence type="ECO:0000256" key="3">
    <source>
        <dbReference type="ARBA" id="ARBA00022833"/>
    </source>
</evidence>
<dbReference type="GO" id="GO:0008270">
    <property type="term" value="F:zinc ion binding"/>
    <property type="evidence" value="ECO:0007669"/>
    <property type="project" value="UniProtKB-KW"/>
</dbReference>
<dbReference type="Proteomes" id="UP000230069">
    <property type="component" value="Unassembled WGS sequence"/>
</dbReference>
<keyword evidence="8" id="KW-1185">Reference proteome</keyword>
<protein>
    <recommendedName>
        <fullName evidence="6">GRF-type domain-containing protein</fullName>
    </recommendedName>
</protein>
<keyword evidence="2 4" id="KW-0863">Zinc-finger</keyword>